<keyword evidence="5" id="KW-0547">Nucleotide-binding</keyword>
<reference evidence="18" key="1">
    <citation type="submission" date="2019-12" db="EMBL/GenBank/DDBJ databases">
        <authorList>
            <person name="Awala S.I."/>
            <person name="Rhee S.K."/>
        </authorList>
    </citation>
    <scope>NUCLEOTIDE SEQUENCE [LARGE SCALE GENOMIC DNA]</scope>
    <source>
        <strain evidence="18">IM1</strain>
    </source>
</reference>
<dbReference type="Gene3D" id="1.10.287.130">
    <property type="match status" value="1"/>
</dbReference>
<dbReference type="InterPro" id="IPR003594">
    <property type="entry name" value="HATPase_dom"/>
</dbReference>
<dbReference type="EMBL" id="CP046565">
    <property type="protein sequence ID" value="QJD31246.1"/>
    <property type="molecule type" value="Genomic_DNA"/>
</dbReference>
<keyword evidence="4" id="KW-0808">Transferase</keyword>
<dbReference type="PRINTS" id="PR00344">
    <property type="entry name" value="BCTRLSENSOR"/>
</dbReference>
<evidence type="ECO:0000256" key="6">
    <source>
        <dbReference type="ARBA" id="ARBA00022777"/>
    </source>
</evidence>
<dbReference type="Proteomes" id="UP000503004">
    <property type="component" value="Chromosome"/>
</dbReference>
<dbReference type="InterPro" id="IPR004358">
    <property type="entry name" value="Sig_transdc_His_kin-like_C"/>
</dbReference>
<evidence type="ECO:0000256" key="7">
    <source>
        <dbReference type="ARBA" id="ARBA00022840"/>
    </source>
</evidence>
<dbReference type="SUPFAM" id="SSF55785">
    <property type="entry name" value="PYP-like sensor domain (PAS domain)"/>
    <property type="match status" value="1"/>
</dbReference>
<evidence type="ECO:0000256" key="13">
    <source>
        <dbReference type="ARBA" id="ARBA00043094"/>
    </source>
</evidence>
<dbReference type="Pfam" id="PF00512">
    <property type="entry name" value="HisKA"/>
    <property type="match status" value="1"/>
</dbReference>
<evidence type="ECO:0000256" key="10">
    <source>
        <dbReference type="ARBA" id="ARBA00037696"/>
    </source>
</evidence>
<dbReference type="Pfam" id="PF02518">
    <property type="entry name" value="HATPase_c"/>
    <property type="match status" value="1"/>
</dbReference>
<dbReference type="PROSITE" id="PS50109">
    <property type="entry name" value="HIS_KIN"/>
    <property type="match status" value="1"/>
</dbReference>
<evidence type="ECO:0000256" key="8">
    <source>
        <dbReference type="ARBA" id="ARBA00023012"/>
    </source>
</evidence>
<comment type="catalytic activity">
    <reaction evidence="1">
        <text>ATP + protein L-histidine = ADP + protein N-phospho-L-histidine.</text>
        <dbReference type="EC" id="2.7.13.3"/>
    </reaction>
</comment>
<dbReference type="SMART" id="SM00387">
    <property type="entry name" value="HATPase_c"/>
    <property type="match status" value="1"/>
</dbReference>
<keyword evidence="14" id="KW-0175">Coiled coil</keyword>
<feature type="domain" description="Histidine kinase" evidence="15">
    <location>
        <begin position="141"/>
        <end position="352"/>
    </location>
</feature>
<proteinExistence type="predicted"/>
<dbReference type="Gene3D" id="3.30.565.10">
    <property type="entry name" value="Histidine kinase-like ATPase, C-terminal domain"/>
    <property type="match status" value="1"/>
</dbReference>
<dbReference type="InterPro" id="IPR036890">
    <property type="entry name" value="HATPase_C_sf"/>
</dbReference>
<evidence type="ECO:0000313" key="17">
    <source>
        <dbReference type="EMBL" id="QJD31246.1"/>
    </source>
</evidence>
<dbReference type="AlphaFoldDB" id="A0A858QC27"/>
<sequence length="364" mass="40320">MMASDTPSFYRRILDNLGDGVLLFDKKLTLGYINMPGEMLLAVSARQVLGAHARLVLPCGEQPIEPDLMHAMATGISLTKRNVTLVHPLHAITVNLHITPMTEDDASGVLVQVQQMDRHLRISMEEQLLAQQNAAKSLLRGLAHEIKNPLGGLRGAAQLLERELQDELREYTQIIIEESDRLQSLLDRMLGPNKLPQKTWLNIHRVLDRVTQLVQVEVPAGVRIIRDYDPSIPEIFGDADQLIQAILNIVRNAAQALGMHGRIVIRTRIDRQVTIGERRHRMAVKVDIVDDGPGIKPELLNHIFYPMVTGRADGTGLGLSIAQGLISQHGGLIECSSVPGNTVFSLFLPLEEDHETSVPGLGRR</sequence>
<dbReference type="InterPro" id="IPR036097">
    <property type="entry name" value="HisK_dim/P_sf"/>
</dbReference>
<evidence type="ECO:0000256" key="1">
    <source>
        <dbReference type="ARBA" id="ARBA00000085"/>
    </source>
</evidence>
<dbReference type="NCBIfam" id="NF008293">
    <property type="entry name" value="PRK11073.1"/>
    <property type="match status" value="1"/>
</dbReference>
<evidence type="ECO:0000256" key="2">
    <source>
        <dbReference type="ARBA" id="ARBA00012438"/>
    </source>
</evidence>
<keyword evidence="6" id="KW-0418">Kinase</keyword>
<evidence type="ECO:0000259" key="15">
    <source>
        <dbReference type="PROSITE" id="PS50109"/>
    </source>
</evidence>
<organism evidence="17 18">
    <name type="scientific">Methylococcus geothermalis</name>
    <dbReference type="NCBI Taxonomy" id="2681310"/>
    <lineage>
        <taxon>Bacteria</taxon>
        <taxon>Pseudomonadati</taxon>
        <taxon>Pseudomonadota</taxon>
        <taxon>Gammaproteobacteria</taxon>
        <taxon>Methylococcales</taxon>
        <taxon>Methylococcaceae</taxon>
        <taxon>Methylococcus</taxon>
    </lineage>
</organism>
<evidence type="ECO:0000256" key="9">
    <source>
        <dbReference type="ARBA" id="ARBA00023231"/>
    </source>
</evidence>
<dbReference type="PROSITE" id="PS50112">
    <property type="entry name" value="PAS"/>
    <property type="match status" value="1"/>
</dbReference>
<keyword evidence="9" id="KW-0535">Nitrogen fixation</keyword>
<dbReference type="KEGG" id="metu:GNH96_15725"/>
<dbReference type="EC" id="2.7.13.3" evidence="2"/>
<dbReference type="SUPFAM" id="SSF47384">
    <property type="entry name" value="Homodimeric domain of signal transducing histidine kinase"/>
    <property type="match status" value="1"/>
</dbReference>
<dbReference type="PANTHER" id="PTHR43065:SF16">
    <property type="entry name" value="SENSORY HISTIDINE KINASE_PHOSPHATASE NTRB"/>
    <property type="match status" value="1"/>
</dbReference>
<dbReference type="InterPro" id="IPR003661">
    <property type="entry name" value="HisK_dim/P_dom"/>
</dbReference>
<comment type="function">
    <text evidence="10">Member of the two-component regulatory system NtrB/NtrC, which controls expression of the nitrogen-regulated (ntr) genes in response to nitrogen limitation. Under conditions of nitrogen limitation, NtrB autophosphorylates and transfers the phosphoryl group to NtrC. In the presence of nitrogen, acts as a phosphatase that dephosphorylates and inactivates NtrC.</text>
</comment>
<dbReference type="InterPro" id="IPR005467">
    <property type="entry name" value="His_kinase_dom"/>
</dbReference>
<evidence type="ECO:0000256" key="12">
    <source>
        <dbReference type="ARBA" id="ARBA00042313"/>
    </source>
</evidence>
<keyword evidence="3" id="KW-0597">Phosphoprotein</keyword>
<evidence type="ECO:0000256" key="3">
    <source>
        <dbReference type="ARBA" id="ARBA00022553"/>
    </source>
</evidence>
<gene>
    <name evidence="17" type="ORF">GNH96_15725</name>
</gene>
<keyword evidence="8" id="KW-0902">Two-component regulatory system</keyword>
<dbReference type="GO" id="GO:0005524">
    <property type="term" value="F:ATP binding"/>
    <property type="evidence" value="ECO:0007669"/>
    <property type="project" value="UniProtKB-KW"/>
</dbReference>
<evidence type="ECO:0000256" key="5">
    <source>
        <dbReference type="ARBA" id="ARBA00022741"/>
    </source>
</evidence>
<dbReference type="InterPro" id="IPR035965">
    <property type="entry name" value="PAS-like_dom_sf"/>
</dbReference>
<keyword evidence="18" id="KW-1185">Reference proteome</keyword>
<accession>A0A858QC27</accession>
<dbReference type="PANTHER" id="PTHR43065">
    <property type="entry name" value="SENSOR HISTIDINE KINASE"/>
    <property type="match status" value="1"/>
</dbReference>
<dbReference type="SUPFAM" id="SSF55874">
    <property type="entry name" value="ATPase domain of HSP90 chaperone/DNA topoisomerase II/histidine kinase"/>
    <property type="match status" value="1"/>
</dbReference>
<feature type="coiled-coil region" evidence="14">
    <location>
        <begin position="150"/>
        <end position="177"/>
    </location>
</feature>
<evidence type="ECO:0000256" key="14">
    <source>
        <dbReference type="SAM" id="Coils"/>
    </source>
</evidence>
<feature type="domain" description="PAS" evidence="16">
    <location>
        <begin position="6"/>
        <end position="75"/>
    </location>
</feature>
<dbReference type="Gene3D" id="3.30.450.20">
    <property type="entry name" value="PAS domain"/>
    <property type="match status" value="1"/>
</dbReference>
<evidence type="ECO:0000313" key="18">
    <source>
        <dbReference type="Proteomes" id="UP000503004"/>
    </source>
</evidence>
<dbReference type="RefSeq" id="WP_169604511.1">
    <property type="nucleotide sequence ID" value="NZ_CP046565.1"/>
</dbReference>
<name>A0A858QC27_9GAMM</name>
<dbReference type="SMART" id="SM00388">
    <property type="entry name" value="HisKA"/>
    <property type="match status" value="1"/>
</dbReference>
<protein>
    <recommendedName>
        <fullName evidence="11">Sensory histidine kinase/phosphatase NtrB</fullName>
        <ecNumber evidence="2">2.7.13.3</ecNumber>
    </recommendedName>
    <alternativeName>
        <fullName evidence="12">Nitrogen regulation protein NR(II)</fullName>
    </alternativeName>
    <alternativeName>
        <fullName evidence="13">Nitrogen regulator II</fullName>
    </alternativeName>
</protein>
<evidence type="ECO:0000256" key="11">
    <source>
        <dbReference type="ARBA" id="ARBA00039567"/>
    </source>
</evidence>
<dbReference type="InterPro" id="IPR000014">
    <property type="entry name" value="PAS"/>
</dbReference>
<dbReference type="GO" id="GO:0000155">
    <property type="term" value="F:phosphorelay sensor kinase activity"/>
    <property type="evidence" value="ECO:0007669"/>
    <property type="project" value="InterPro"/>
</dbReference>
<dbReference type="CDD" id="cd00082">
    <property type="entry name" value="HisKA"/>
    <property type="match status" value="1"/>
</dbReference>
<evidence type="ECO:0000256" key="4">
    <source>
        <dbReference type="ARBA" id="ARBA00022679"/>
    </source>
</evidence>
<evidence type="ECO:0000259" key="16">
    <source>
        <dbReference type="PROSITE" id="PS50112"/>
    </source>
</evidence>
<keyword evidence="7" id="KW-0067">ATP-binding</keyword>